<dbReference type="EMBL" id="JACXVP010000006">
    <property type="protein sequence ID" value="KAG5602789.1"/>
    <property type="molecule type" value="Genomic_DNA"/>
</dbReference>
<evidence type="ECO:0000256" key="1">
    <source>
        <dbReference type="ARBA" id="ARBA00009995"/>
    </source>
</evidence>
<protein>
    <recommendedName>
        <fullName evidence="5">Glycosyltransferase</fullName>
        <ecNumber evidence="5">2.4.1.-</ecNumber>
    </recommendedName>
</protein>
<evidence type="ECO:0000259" key="6">
    <source>
        <dbReference type="Pfam" id="PF26168"/>
    </source>
</evidence>
<keyword evidence="8" id="KW-1185">Reference proteome</keyword>
<dbReference type="Proteomes" id="UP000824120">
    <property type="component" value="Chromosome 6"/>
</dbReference>
<name>A0A9J5YSF0_SOLCO</name>
<dbReference type="InterPro" id="IPR035595">
    <property type="entry name" value="UDP_glycos_trans_CS"/>
</dbReference>
<evidence type="ECO:0000256" key="4">
    <source>
        <dbReference type="RuleBase" id="RU003718"/>
    </source>
</evidence>
<dbReference type="OrthoDB" id="5835829at2759"/>
<dbReference type="EC" id="2.4.1.-" evidence="5"/>
<evidence type="ECO:0000313" key="8">
    <source>
        <dbReference type="Proteomes" id="UP000824120"/>
    </source>
</evidence>
<dbReference type="InterPro" id="IPR058980">
    <property type="entry name" value="Glyco_transf_N"/>
</dbReference>
<reference evidence="7 8" key="1">
    <citation type="submission" date="2020-09" db="EMBL/GenBank/DDBJ databases">
        <title>De no assembly of potato wild relative species, Solanum commersonii.</title>
        <authorList>
            <person name="Cho K."/>
        </authorList>
    </citation>
    <scope>NUCLEOTIDE SEQUENCE [LARGE SCALE GENOMIC DNA]</scope>
    <source>
        <strain evidence="7">LZ3.2</strain>
        <tissue evidence="7">Leaf</tissue>
    </source>
</reference>
<dbReference type="Gene3D" id="3.40.50.2000">
    <property type="entry name" value="Glycogen Phosphorylase B"/>
    <property type="match status" value="2"/>
</dbReference>
<sequence>MSSLVATCCKKHDQIAIVMVPFQVQGHLNQFLHLSRLISSYNIPIHFLGFTTQITHAKARIHGWDLATKANYIHFQEFPTPSSFMSSNNSSGKNISKLIVSVLDASLTLREPVTAFIKNLSNTTRRVVVIYDSMMAYTVQDAVTSVKIVEAYCFHAVSVFSYSSLFWDAIKNRLHLPSFVAKLAKKFLLPSGTYIPEGLPTIKSSFTPEFAKYLRLQHSCNKFSSGNLYDACKVLEGPYLETLARFNKLLRIHKQWAVGPFNPVTISGITHHELILVSFGTTTYLSTEQIKEIAIGLEKSQHKFIWVVRDATKGEGEVQIPKGYENRVKEKGIIVKDWAPQLEILAHTSTGGFMSHCGWNSCMESITMGVPIATWPMQFDQPRNAVFVTDVLKIGVVVKHWDRRDDIIDSTTIKNCVKKLMASTEGDEMRMRAIEFGKKVRESMKNGGDHQMEMDSFIAHITR</sequence>
<accession>A0A9J5YSF0</accession>
<evidence type="ECO:0000256" key="5">
    <source>
        <dbReference type="RuleBase" id="RU362057"/>
    </source>
</evidence>
<feature type="domain" description="Glycosyltransferase N-terminal" evidence="6">
    <location>
        <begin position="13"/>
        <end position="263"/>
    </location>
</feature>
<dbReference type="CDD" id="cd03784">
    <property type="entry name" value="GT1_Gtf-like"/>
    <property type="match status" value="1"/>
</dbReference>
<keyword evidence="2 4" id="KW-0328">Glycosyltransferase</keyword>
<dbReference type="PROSITE" id="PS00375">
    <property type="entry name" value="UDPGT"/>
    <property type="match status" value="1"/>
</dbReference>
<evidence type="ECO:0000256" key="2">
    <source>
        <dbReference type="ARBA" id="ARBA00022676"/>
    </source>
</evidence>
<dbReference type="SUPFAM" id="SSF53756">
    <property type="entry name" value="UDP-Glycosyltransferase/glycogen phosphorylase"/>
    <property type="match status" value="1"/>
</dbReference>
<dbReference type="PANTHER" id="PTHR48044:SF40">
    <property type="entry name" value="ZEATIN O-GLUCOSYLTRANSFERASE-LIKE"/>
    <property type="match status" value="1"/>
</dbReference>
<organism evidence="7 8">
    <name type="scientific">Solanum commersonii</name>
    <name type="common">Commerson's wild potato</name>
    <name type="synonym">Commerson's nightshade</name>
    <dbReference type="NCBI Taxonomy" id="4109"/>
    <lineage>
        <taxon>Eukaryota</taxon>
        <taxon>Viridiplantae</taxon>
        <taxon>Streptophyta</taxon>
        <taxon>Embryophyta</taxon>
        <taxon>Tracheophyta</taxon>
        <taxon>Spermatophyta</taxon>
        <taxon>Magnoliopsida</taxon>
        <taxon>eudicotyledons</taxon>
        <taxon>Gunneridae</taxon>
        <taxon>Pentapetalae</taxon>
        <taxon>asterids</taxon>
        <taxon>lamiids</taxon>
        <taxon>Solanales</taxon>
        <taxon>Solanaceae</taxon>
        <taxon>Solanoideae</taxon>
        <taxon>Solaneae</taxon>
        <taxon>Solanum</taxon>
    </lineage>
</organism>
<keyword evidence="3 4" id="KW-0808">Transferase</keyword>
<comment type="caution">
    <text evidence="7">The sequence shown here is derived from an EMBL/GenBank/DDBJ whole genome shotgun (WGS) entry which is preliminary data.</text>
</comment>
<dbReference type="Pfam" id="PF26168">
    <property type="entry name" value="Glyco_transf_N"/>
    <property type="match status" value="1"/>
</dbReference>
<dbReference type="AlphaFoldDB" id="A0A9J5YSF0"/>
<proteinExistence type="inferred from homology"/>
<dbReference type="InterPro" id="IPR002213">
    <property type="entry name" value="UDP_glucos_trans"/>
</dbReference>
<evidence type="ECO:0000256" key="3">
    <source>
        <dbReference type="ARBA" id="ARBA00022679"/>
    </source>
</evidence>
<dbReference type="GO" id="GO:0016138">
    <property type="term" value="P:glycoside biosynthetic process"/>
    <property type="evidence" value="ECO:0007669"/>
    <property type="project" value="UniProtKB-ARBA"/>
</dbReference>
<dbReference type="Pfam" id="PF00201">
    <property type="entry name" value="UDPGT"/>
    <property type="match status" value="1"/>
</dbReference>
<dbReference type="FunFam" id="3.40.50.2000:FF:000060">
    <property type="entry name" value="Glycosyltransferase"/>
    <property type="match status" value="1"/>
</dbReference>
<dbReference type="GO" id="GO:0008194">
    <property type="term" value="F:UDP-glycosyltransferase activity"/>
    <property type="evidence" value="ECO:0007669"/>
    <property type="project" value="InterPro"/>
</dbReference>
<gene>
    <name evidence="7" type="ORF">H5410_034159</name>
</gene>
<evidence type="ECO:0000313" key="7">
    <source>
        <dbReference type="EMBL" id="KAG5602789.1"/>
    </source>
</evidence>
<dbReference type="PANTHER" id="PTHR48044">
    <property type="entry name" value="GLYCOSYLTRANSFERASE"/>
    <property type="match status" value="1"/>
</dbReference>
<comment type="similarity">
    <text evidence="1 4">Belongs to the UDP-glycosyltransferase family.</text>
</comment>